<dbReference type="EMBL" id="CP009888">
    <property type="protein sequence ID" value="AIY64090.1"/>
    <property type="molecule type" value="Genomic_DNA"/>
</dbReference>
<evidence type="ECO:0000313" key="2">
    <source>
        <dbReference type="Proteomes" id="UP000030341"/>
    </source>
</evidence>
<evidence type="ECO:0008006" key="3">
    <source>
        <dbReference type="Google" id="ProtNLM"/>
    </source>
</evidence>
<organism evidence="1 2">
    <name type="scientific">Pseudoalteromonas piratica</name>
    <dbReference type="NCBI Taxonomy" id="1348114"/>
    <lineage>
        <taxon>Bacteria</taxon>
        <taxon>Pseudomonadati</taxon>
        <taxon>Pseudomonadota</taxon>
        <taxon>Gammaproteobacteria</taxon>
        <taxon>Alteromonadales</taxon>
        <taxon>Pseudoalteromonadaceae</taxon>
        <taxon>Pseudoalteromonas</taxon>
    </lineage>
</organism>
<dbReference type="eggNOG" id="COG2050">
    <property type="taxonomic scope" value="Bacteria"/>
</dbReference>
<name>A0A0A7EBU6_9GAMM</name>
<dbReference type="InterPro" id="IPR027961">
    <property type="entry name" value="DUF4442"/>
</dbReference>
<accession>A0A0A7EBU6</accession>
<dbReference type="SUPFAM" id="SSF54637">
    <property type="entry name" value="Thioesterase/thiol ester dehydrase-isomerase"/>
    <property type="match status" value="1"/>
</dbReference>
<dbReference type="STRING" id="1348114.OM33_02175"/>
<dbReference type="HOGENOM" id="CLU_102543_1_0_6"/>
<reference evidence="1 2" key="1">
    <citation type="submission" date="2014-11" db="EMBL/GenBank/DDBJ databases">
        <title>Complete Genome Sequence of Pseudoalteromonas sp. Strain OCN003 Isolated from Kaneohe Bay, Oahu, Hawaii.</title>
        <authorList>
            <person name="Beurmann S."/>
            <person name="Videau P."/>
            <person name="Ushijima B."/>
            <person name="Smith A.M."/>
            <person name="Aeby G.S."/>
            <person name="Callahan S.M."/>
            <person name="Belcaid M."/>
        </authorList>
    </citation>
    <scope>NUCLEOTIDE SEQUENCE [LARGE SCALE GENOMIC DNA]</scope>
    <source>
        <strain evidence="1 2">OCN003</strain>
    </source>
</reference>
<evidence type="ECO:0000313" key="1">
    <source>
        <dbReference type="EMBL" id="AIY64090.1"/>
    </source>
</evidence>
<proteinExistence type="predicted"/>
<dbReference type="AlphaFoldDB" id="A0A0A7EBU6"/>
<sequence length="162" mass="17657">MANKLSKLVSKVYKLPKSTHEFLLTKLFTSQVKFAATAKLKVNQISNQEVVVTLANKKRVQNHIGGIHAVGAALAAESASGIVFGMNVPDSHLPLLKSMTLEYNKRMQGDIKATASLSEQAIAAIKSQDKGDVVVPVVLTDESGESPINCEMRWAWVAKKRR</sequence>
<dbReference type="KEGG" id="pseo:OM33_02175"/>
<dbReference type="OrthoDB" id="793353at2"/>
<protein>
    <recommendedName>
        <fullName evidence="3">DUF4442 domain-containing protein</fullName>
    </recommendedName>
</protein>
<dbReference type="Pfam" id="PF14539">
    <property type="entry name" value="DUF4442"/>
    <property type="match status" value="1"/>
</dbReference>
<gene>
    <name evidence="1" type="ORF">OM33_02175</name>
</gene>
<dbReference type="Gene3D" id="3.10.129.10">
    <property type="entry name" value="Hotdog Thioesterase"/>
    <property type="match status" value="1"/>
</dbReference>
<dbReference type="Proteomes" id="UP000030341">
    <property type="component" value="Chromosome 1"/>
</dbReference>
<dbReference type="InterPro" id="IPR029069">
    <property type="entry name" value="HotDog_dom_sf"/>
</dbReference>
<dbReference type="RefSeq" id="WP_038638163.1">
    <property type="nucleotide sequence ID" value="NZ_CP009888.1"/>
</dbReference>
<keyword evidence="2" id="KW-1185">Reference proteome</keyword>